<dbReference type="EMBL" id="JANQDX010000017">
    <property type="protein sequence ID" value="KAL0908593.1"/>
    <property type="molecule type" value="Genomic_DNA"/>
</dbReference>
<organism evidence="2 3">
    <name type="scientific">Dendrobium thyrsiflorum</name>
    <name type="common">Pinecone-like raceme dendrobium</name>
    <name type="synonym">Orchid</name>
    <dbReference type="NCBI Taxonomy" id="117978"/>
    <lineage>
        <taxon>Eukaryota</taxon>
        <taxon>Viridiplantae</taxon>
        <taxon>Streptophyta</taxon>
        <taxon>Embryophyta</taxon>
        <taxon>Tracheophyta</taxon>
        <taxon>Spermatophyta</taxon>
        <taxon>Magnoliopsida</taxon>
        <taxon>Liliopsida</taxon>
        <taxon>Asparagales</taxon>
        <taxon>Orchidaceae</taxon>
        <taxon>Epidendroideae</taxon>
        <taxon>Malaxideae</taxon>
        <taxon>Dendrobiinae</taxon>
        <taxon>Dendrobium</taxon>
    </lineage>
</organism>
<reference evidence="2 3" key="1">
    <citation type="journal article" date="2024" name="Plant Biotechnol. J.">
        <title>Dendrobium thyrsiflorum genome and its molecular insights into genes involved in important horticultural traits.</title>
        <authorList>
            <person name="Chen B."/>
            <person name="Wang J.Y."/>
            <person name="Zheng P.J."/>
            <person name="Li K.L."/>
            <person name="Liang Y.M."/>
            <person name="Chen X.F."/>
            <person name="Zhang C."/>
            <person name="Zhao X."/>
            <person name="He X."/>
            <person name="Zhang G.Q."/>
            <person name="Liu Z.J."/>
            <person name="Xu Q."/>
        </authorList>
    </citation>
    <scope>NUCLEOTIDE SEQUENCE [LARGE SCALE GENOMIC DNA]</scope>
    <source>
        <strain evidence="2">GZMU011</strain>
    </source>
</reference>
<protein>
    <submittedName>
        <fullName evidence="2">Uncharacterized protein</fullName>
    </submittedName>
</protein>
<name>A0ABD0UEJ2_DENTH</name>
<proteinExistence type="predicted"/>
<evidence type="ECO:0000313" key="2">
    <source>
        <dbReference type="EMBL" id="KAL0908593.1"/>
    </source>
</evidence>
<keyword evidence="3" id="KW-1185">Reference proteome</keyword>
<dbReference type="Proteomes" id="UP001552299">
    <property type="component" value="Unassembled WGS sequence"/>
</dbReference>
<feature type="region of interest" description="Disordered" evidence="1">
    <location>
        <begin position="111"/>
        <end position="135"/>
    </location>
</feature>
<evidence type="ECO:0000313" key="3">
    <source>
        <dbReference type="Proteomes" id="UP001552299"/>
    </source>
</evidence>
<evidence type="ECO:0000256" key="1">
    <source>
        <dbReference type="SAM" id="MobiDB-lite"/>
    </source>
</evidence>
<comment type="caution">
    <text evidence="2">The sequence shown here is derived from an EMBL/GenBank/DDBJ whole genome shotgun (WGS) entry which is preliminary data.</text>
</comment>
<accession>A0ABD0UEJ2</accession>
<dbReference type="AlphaFoldDB" id="A0ABD0UEJ2"/>
<sequence length="264" mass="29544">MNSNPLEDDDIACFVVPTRCSLIFCSREITIRGFRKNIKENGPVISSRCPENFELKTPNLINGSPIFENKRGVMLVSKNFARVIKPPNIPRGNGGKDHWAFVEEDEAFLKLPPTTPKKNTKPLTDQRWPEADTSSRRPHWRCSLHRLWGLPKARRRNPVLIEDLVTEGKTRRRLLRLGVVLLGHRPPRRNGGLLVLVIAGVKGSDEIGDDGALGSGELTIPNEIDGDRAVEESTLVVGDGERLLLYLRGEPPGGERVLEEKSRK</sequence>
<gene>
    <name evidence="2" type="ORF">M5K25_023095</name>
</gene>